<evidence type="ECO:0000313" key="3">
    <source>
        <dbReference type="Proteomes" id="UP000077164"/>
    </source>
</evidence>
<evidence type="ECO:0000256" key="1">
    <source>
        <dbReference type="SAM" id="Phobius"/>
    </source>
</evidence>
<feature type="transmembrane region" description="Helical" evidence="1">
    <location>
        <begin position="56"/>
        <end position="73"/>
    </location>
</feature>
<name>A0A167ZM94_9FLAO</name>
<dbReference type="GO" id="GO:0003676">
    <property type="term" value="F:nucleic acid binding"/>
    <property type="evidence" value="ECO:0007669"/>
    <property type="project" value="InterPro"/>
</dbReference>
<dbReference type="InterPro" id="IPR036397">
    <property type="entry name" value="RNaseH_sf"/>
</dbReference>
<dbReference type="RefSeq" id="WP_066076308.1">
    <property type="nucleotide sequence ID" value="NZ_FRDK01000011.1"/>
</dbReference>
<dbReference type="Gene3D" id="3.30.420.10">
    <property type="entry name" value="Ribonuclease H-like superfamily/Ribonuclease H"/>
    <property type="match status" value="1"/>
</dbReference>
<dbReference type="STRING" id="249352.SAMN05444395_11188"/>
<keyword evidence="3" id="KW-1185">Reference proteome</keyword>
<comment type="caution">
    <text evidence="2">The sequence shown here is derived from an EMBL/GenBank/DDBJ whole genome shotgun (WGS) entry which is preliminary data.</text>
</comment>
<gene>
    <name evidence="2" type="ORF">FBFR_02070</name>
</gene>
<accession>A0A167ZM94</accession>
<proteinExistence type="predicted"/>
<organism evidence="2 3">
    <name type="scientific">Flavobacterium fryxellicola</name>
    <dbReference type="NCBI Taxonomy" id="249352"/>
    <lineage>
        <taxon>Bacteria</taxon>
        <taxon>Pseudomonadati</taxon>
        <taxon>Bacteroidota</taxon>
        <taxon>Flavobacteriia</taxon>
        <taxon>Flavobacteriales</taxon>
        <taxon>Flavobacteriaceae</taxon>
        <taxon>Flavobacterium</taxon>
    </lineage>
</organism>
<dbReference type="Proteomes" id="UP000077164">
    <property type="component" value="Unassembled WGS sequence"/>
</dbReference>
<dbReference type="AlphaFoldDB" id="A0A167ZM94"/>
<keyword evidence="1" id="KW-1133">Transmembrane helix</keyword>
<evidence type="ECO:0008006" key="4">
    <source>
        <dbReference type="Google" id="ProtNLM"/>
    </source>
</evidence>
<dbReference type="EMBL" id="LVJE01000003">
    <property type="protein sequence ID" value="OAB30604.1"/>
    <property type="molecule type" value="Genomic_DNA"/>
</dbReference>
<reference evidence="2 3" key="1">
    <citation type="submission" date="2016-03" db="EMBL/GenBank/DDBJ databases">
        <title>Draft genome sequence of Flavobacterium fryxellicola DSM 16209.</title>
        <authorList>
            <person name="Shin S.-K."/>
            <person name="Yi H."/>
        </authorList>
    </citation>
    <scope>NUCLEOTIDE SEQUENCE [LARGE SCALE GENOMIC DNA]</scope>
    <source>
        <strain evidence="2 3">DSM 16209</strain>
    </source>
</reference>
<protein>
    <recommendedName>
        <fullName evidence="4">CRISPR-associated endonuclease Cas9 bridge helix domain-containing protein</fullName>
    </recommendedName>
</protein>
<evidence type="ECO:0000313" key="2">
    <source>
        <dbReference type="EMBL" id="OAB30604.1"/>
    </source>
</evidence>
<sequence>MGKYLGLDLGTNSIGWAIIDNDVNHAINSGVKIYNTGFKNKQFTPFKKTKKRQKSSISLCVIATILLIVSIIDIVNWRFWFNISLTTYISVLTLNLQGNK</sequence>
<keyword evidence="1" id="KW-0472">Membrane</keyword>
<dbReference type="OrthoDB" id="9777169at2"/>
<keyword evidence="1" id="KW-0812">Transmembrane</keyword>